<dbReference type="Proteomes" id="UP001604336">
    <property type="component" value="Unassembled WGS sequence"/>
</dbReference>
<evidence type="ECO:0000313" key="2">
    <source>
        <dbReference type="Proteomes" id="UP001604336"/>
    </source>
</evidence>
<organism evidence="1 2">
    <name type="scientific">Abeliophyllum distichum</name>
    <dbReference type="NCBI Taxonomy" id="126358"/>
    <lineage>
        <taxon>Eukaryota</taxon>
        <taxon>Viridiplantae</taxon>
        <taxon>Streptophyta</taxon>
        <taxon>Embryophyta</taxon>
        <taxon>Tracheophyta</taxon>
        <taxon>Spermatophyta</taxon>
        <taxon>Magnoliopsida</taxon>
        <taxon>eudicotyledons</taxon>
        <taxon>Gunneridae</taxon>
        <taxon>Pentapetalae</taxon>
        <taxon>asterids</taxon>
        <taxon>lamiids</taxon>
        <taxon>Lamiales</taxon>
        <taxon>Oleaceae</taxon>
        <taxon>Forsythieae</taxon>
        <taxon>Abeliophyllum</taxon>
    </lineage>
</organism>
<dbReference type="AlphaFoldDB" id="A0ABD1VZ05"/>
<evidence type="ECO:0000313" key="1">
    <source>
        <dbReference type="EMBL" id="KAL2542542.1"/>
    </source>
</evidence>
<protein>
    <submittedName>
        <fullName evidence="1">Uncharacterized protein</fullName>
    </submittedName>
</protein>
<comment type="caution">
    <text evidence="1">The sequence shown here is derived from an EMBL/GenBank/DDBJ whole genome shotgun (WGS) entry which is preliminary data.</text>
</comment>
<proteinExistence type="predicted"/>
<sequence>MDSENTKLGSKNEPLCSKVEALVLVKADLEAKLESVFEDRQRDKQRALVAKSLKMIAGGAWRWANKRVAVVEKTITLVNCDFNTRVLMKDRQLAKAMAELSNLKEQLARSEVPSCADPKEAIGP</sequence>
<accession>A0ABD1VZ05</accession>
<dbReference type="EMBL" id="JBFOLK010000001">
    <property type="protein sequence ID" value="KAL2542542.1"/>
    <property type="molecule type" value="Genomic_DNA"/>
</dbReference>
<reference evidence="2" key="1">
    <citation type="submission" date="2024-07" db="EMBL/GenBank/DDBJ databases">
        <title>Two chromosome-level genome assemblies of Korean endemic species Abeliophyllum distichum and Forsythia ovata (Oleaceae).</title>
        <authorList>
            <person name="Jang H."/>
        </authorList>
    </citation>
    <scope>NUCLEOTIDE SEQUENCE [LARGE SCALE GENOMIC DNA]</scope>
</reference>
<keyword evidence="2" id="KW-1185">Reference proteome</keyword>
<gene>
    <name evidence="1" type="ORF">Adt_03520</name>
</gene>
<name>A0ABD1VZ05_9LAMI</name>